<evidence type="ECO:0000256" key="3">
    <source>
        <dbReference type="ARBA" id="ARBA00022670"/>
    </source>
</evidence>
<gene>
    <name evidence="11" type="ORF">FPZ22_06555</name>
</gene>
<dbReference type="OrthoDB" id="9805070at2"/>
<keyword evidence="7" id="KW-0482">Metalloprotease</keyword>
<evidence type="ECO:0000256" key="1">
    <source>
        <dbReference type="ARBA" id="ARBA00001947"/>
    </source>
</evidence>
<keyword evidence="12" id="KW-1185">Reference proteome</keyword>
<dbReference type="Proteomes" id="UP000316584">
    <property type="component" value="Chromosome"/>
</dbReference>
<comment type="subcellular location">
    <subcellularLocation>
        <location evidence="2">Cell envelope</location>
    </subcellularLocation>
</comment>
<keyword evidence="5" id="KW-0378">Hydrolase</keyword>
<evidence type="ECO:0000259" key="10">
    <source>
        <dbReference type="Pfam" id="PF19425"/>
    </source>
</evidence>
<evidence type="ECO:0000313" key="11">
    <source>
        <dbReference type="EMBL" id="QDW67874.1"/>
    </source>
</evidence>
<dbReference type="Pfam" id="PF01551">
    <property type="entry name" value="Peptidase_M23"/>
    <property type="match status" value="1"/>
</dbReference>
<dbReference type="GO" id="GO:0030313">
    <property type="term" value="C:cell envelope"/>
    <property type="evidence" value="ECO:0007669"/>
    <property type="project" value="UniProtKB-SubCell"/>
</dbReference>
<dbReference type="CDD" id="cd12797">
    <property type="entry name" value="M23_peptidase"/>
    <property type="match status" value="1"/>
</dbReference>
<dbReference type="InterPro" id="IPR011055">
    <property type="entry name" value="Dup_hybrid_motif"/>
</dbReference>
<organism evidence="11 12">
    <name type="scientific">Luteimonas granuli</name>
    <dbReference type="NCBI Taxonomy" id="1176533"/>
    <lineage>
        <taxon>Bacteria</taxon>
        <taxon>Pseudomonadati</taxon>
        <taxon>Pseudomonadota</taxon>
        <taxon>Gammaproteobacteria</taxon>
        <taxon>Lysobacterales</taxon>
        <taxon>Lysobacteraceae</taxon>
        <taxon>Luteimonas</taxon>
    </lineage>
</organism>
<feature type="domain" description="M23ase beta-sheet core" evidence="9">
    <location>
        <begin position="338"/>
        <end position="433"/>
    </location>
</feature>
<dbReference type="Gene3D" id="2.70.70.10">
    <property type="entry name" value="Glucose Permease (Domain IIA)"/>
    <property type="match status" value="1"/>
</dbReference>
<evidence type="ECO:0000259" key="9">
    <source>
        <dbReference type="Pfam" id="PF01551"/>
    </source>
</evidence>
<evidence type="ECO:0000256" key="8">
    <source>
        <dbReference type="SAM" id="MobiDB-lite"/>
    </source>
</evidence>
<dbReference type="Gene3D" id="3.10.450.350">
    <property type="match status" value="2"/>
</dbReference>
<dbReference type="GO" id="GO:0046872">
    <property type="term" value="F:metal ion binding"/>
    <property type="evidence" value="ECO:0007669"/>
    <property type="project" value="UniProtKB-KW"/>
</dbReference>
<evidence type="ECO:0000256" key="4">
    <source>
        <dbReference type="ARBA" id="ARBA00022723"/>
    </source>
</evidence>
<dbReference type="AlphaFoldDB" id="A0A518N7I6"/>
<comment type="cofactor">
    <cofactor evidence="1">
        <name>Zn(2+)</name>
        <dbReference type="ChEBI" id="CHEBI:29105"/>
    </cofactor>
</comment>
<feature type="compositionally biased region" description="Basic and acidic residues" evidence="8">
    <location>
        <begin position="481"/>
        <end position="493"/>
    </location>
</feature>
<dbReference type="EMBL" id="CP042218">
    <property type="protein sequence ID" value="QDW67874.1"/>
    <property type="molecule type" value="Genomic_DNA"/>
</dbReference>
<reference evidence="11 12" key="1">
    <citation type="submission" date="2019-07" db="EMBL/GenBank/DDBJ databases">
        <title>Full genome sequence of Luteimonas sp. Gr-4.</title>
        <authorList>
            <person name="Im W.-T."/>
        </authorList>
    </citation>
    <scope>NUCLEOTIDE SEQUENCE [LARGE SCALE GENOMIC DNA]</scope>
    <source>
        <strain evidence="11 12">Gr-4</strain>
    </source>
</reference>
<dbReference type="SUPFAM" id="SSF51261">
    <property type="entry name" value="Duplicated hybrid motif"/>
    <property type="match status" value="1"/>
</dbReference>
<feature type="region of interest" description="Disordered" evidence="8">
    <location>
        <begin position="478"/>
        <end position="499"/>
    </location>
</feature>
<dbReference type="InterPro" id="IPR016047">
    <property type="entry name" value="M23ase_b-sheet_dom"/>
</dbReference>
<dbReference type="InterPro" id="IPR045834">
    <property type="entry name" value="Csd3_N2"/>
</dbReference>
<evidence type="ECO:0000256" key="6">
    <source>
        <dbReference type="ARBA" id="ARBA00022833"/>
    </source>
</evidence>
<dbReference type="InterPro" id="IPR050570">
    <property type="entry name" value="Cell_wall_metabolism_enzyme"/>
</dbReference>
<dbReference type="GO" id="GO:0004222">
    <property type="term" value="F:metalloendopeptidase activity"/>
    <property type="evidence" value="ECO:0007669"/>
    <property type="project" value="TreeGrafter"/>
</dbReference>
<evidence type="ECO:0000313" key="12">
    <source>
        <dbReference type="Proteomes" id="UP000316584"/>
    </source>
</evidence>
<dbReference type="PANTHER" id="PTHR21666">
    <property type="entry name" value="PEPTIDASE-RELATED"/>
    <property type="match status" value="1"/>
</dbReference>
<sequence>MHESTPSQDAQRRERVRQDNLRELARQTLISSQQTGAEAATPGGRRWTRRQWAHASLAATAGALLLAIVPGFNTAVDAPHSPRLTTLSLTLPALPARPPLEQTPATDWMLVTVEKGQTLGAIFNELGIPAASMHALLEQPGARQALTRLRPGAQLGFAFEAPTAEGGRGAFYALRYDRGETERVVLALVDEGVVETVVERPLEVRTTVVSGKVGRSLFHSARKLGLSGSAINKLTDEIFSYDIDFNTDVTQNDRFSVVVEQVYREGELLRTGNVLAAVFTAKGKPFTAFRFEHDGKVEYYNEEGRPLKKSFIRMPIQYARLSSRFGSRRHPVSGNVRQHKGVDYAARTGTPIMAAGDARVQFKGWRGGYGNTVILDHGRGYTTLYAHMSGFGNIRQGQRISQGTVIGRVGSTGLSTGPHLHYEFRINGVHRNPLQHTMPEPDPLKGTALAAFKAQTGPALARIRTVEDIIYAQVPTAGAGDDTRVAGNRRDAGTGRGRG</sequence>
<evidence type="ECO:0000256" key="2">
    <source>
        <dbReference type="ARBA" id="ARBA00004196"/>
    </source>
</evidence>
<dbReference type="GO" id="GO:0006508">
    <property type="term" value="P:proteolysis"/>
    <property type="evidence" value="ECO:0007669"/>
    <property type="project" value="UniProtKB-KW"/>
</dbReference>
<protein>
    <submittedName>
        <fullName evidence="11">Peptidoglycan DD-metalloendopeptidase family protein</fullName>
    </submittedName>
</protein>
<dbReference type="PANTHER" id="PTHR21666:SF288">
    <property type="entry name" value="CELL DIVISION PROTEIN YTFB"/>
    <property type="match status" value="1"/>
</dbReference>
<proteinExistence type="predicted"/>
<keyword evidence="3" id="KW-0645">Protease</keyword>
<keyword evidence="4" id="KW-0479">Metal-binding</keyword>
<accession>A0A518N7I6</accession>
<dbReference type="Pfam" id="PF19425">
    <property type="entry name" value="Csd3_N2"/>
    <property type="match status" value="1"/>
</dbReference>
<feature type="domain" description="Csd3-like second N-terminal" evidence="10">
    <location>
        <begin position="205"/>
        <end position="325"/>
    </location>
</feature>
<evidence type="ECO:0000256" key="7">
    <source>
        <dbReference type="ARBA" id="ARBA00023049"/>
    </source>
</evidence>
<dbReference type="KEGG" id="lug:FPZ22_06555"/>
<keyword evidence="6" id="KW-0862">Zinc</keyword>
<name>A0A518N7I6_9GAMM</name>
<evidence type="ECO:0000256" key="5">
    <source>
        <dbReference type="ARBA" id="ARBA00022801"/>
    </source>
</evidence>